<dbReference type="Proteomes" id="UP000254866">
    <property type="component" value="Unassembled WGS sequence"/>
</dbReference>
<feature type="compositionally biased region" description="Basic and acidic residues" evidence="8">
    <location>
        <begin position="25"/>
        <end position="50"/>
    </location>
</feature>
<dbReference type="PANTHER" id="PTHR12709:SF5">
    <property type="entry name" value="DNA-DIRECTED RNA POLYMERASE I SUBUNIT RPA43"/>
    <property type="match status" value="1"/>
</dbReference>
<dbReference type="EMBL" id="NPIC01000002">
    <property type="protein sequence ID" value="RDL38951.1"/>
    <property type="molecule type" value="Genomic_DNA"/>
</dbReference>
<feature type="region of interest" description="Disordered" evidence="8">
    <location>
        <begin position="1"/>
        <end position="92"/>
    </location>
</feature>
<evidence type="ECO:0000256" key="2">
    <source>
        <dbReference type="ARBA" id="ARBA00005930"/>
    </source>
</evidence>
<dbReference type="GeneID" id="43596140"/>
<dbReference type="GO" id="GO:0006361">
    <property type="term" value="P:transcription initiation at RNA polymerase I promoter"/>
    <property type="evidence" value="ECO:0007669"/>
    <property type="project" value="UniProtKB-ARBA"/>
</dbReference>
<feature type="compositionally biased region" description="Basic residues" evidence="8">
    <location>
        <begin position="346"/>
        <end position="355"/>
    </location>
</feature>
<feature type="compositionally biased region" description="Basic and acidic residues" evidence="8">
    <location>
        <begin position="61"/>
        <end position="75"/>
    </location>
</feature>
<dbReference type="InterPro" id="IPR036898">
    <property type="entry name" value="RNA_pol_Rpb7-like_N_sf"/>
</dbReference>
<feature type="domain" description="RPA43 OB" evidence="9">
    <location>
        <begin position="185"/>
        <end position="291"/>
    </location>
</feature>
<organism evidence="10 11">
    <name type="scientific">Venustampulla echinocandica</name>
    <dbReference type="NCBI Taxonomy" id="2656787"/>
    <lineage>
        <taxon>Eukaryota</taxon>
        <taxon>Fungi</taxon>
        <taxon>Dikarya</taxon>
        <taxon>Ascomycota</taxon>
        <taxon>Pezizomycotina</taxon>
        <taxon>Leotiomycetes</taxon>
        <taxon>Helotiales</taxon>
        <taxon>Pleuroascaceae</taxon>
        <taxon>Venustampulla</taxon>
    </lineage>
</organism>
<dbReference type="OrthoDB" id="10250504at2759"/>
<evidence type="ECO:0000256" key="6">
    <source>
        <dbReference type="ARBA" id="ARBA00023242"/>
    </source>
</evidence>
<gene>
    <name evidence="10" type="ORF">BP5553_03291</name>
</gene>
<feature type="compositionally biased region" description="Polar residues" evidence="8">
    <location>
        <begin position="78"/>
        <end position="89"/>
    </location>
</feature>
<sequence>MSIENPITPMAPSPSPSLSMGAETQTKKNKDRASHDEKKRKREPKEDGIKSKSKAKKHKSSHAEKEHKSKSKKPESGNMVSQSSATYTEKSCPGSPFHLQTSTLYLPLAPVSQKFPLEGLCAEHLSPLLLSYYPPLGGVLLSYNNVRFSPHEFGDDGSKVVALETFDEYPVCWAWVTAEFLLFKPENGIWLEGYVNFQNEGHIGIVCWNMFNASIERKRLPEDWKWVGVEDMENGEHTEEVSEKYSDWAGYYVDGSGTKIEGVVKFRVKDVDMSHDRDKERGFLSIEGTMLDEDAEHILLATEEGSYRGRDRDPTIKRLLGPKGLGATSLGAGIPAEPDSMGGGKNGKKHSKQRY</sequence>
<feature type="region of interest" description="Disordered" evidence="8">
    <location>
        <begin position="309"/>
        <end position="355"/>
    </location>
</feature>
<proteinExistence type="inferred from homology"/>
<dbReference type="Gene3D" id="3.30.1490.120">
    <property type="entry name" value="RNA polymerase Rpb7-like, N-terminal domain"/>
    <property type="match status" value="1"/>
</dbReference>
<name>A0A370TTU5_9HELO</name>
<evidence type="ECO:0000259" key="9">
    <source>
        <dbReference type="Pfam" id="PF17875"/>
    </source>
</evidence>
<dbReference type="GO" id="GO:0006362">
    <property type="term" value="P:transcription elongation by RNA polymerase I"/>
    <property type="evidence" value="ECO:0007669"/>
    <property type="project" value="UniProtKB-ARBA"/>
</dbReference>
<evidence type="ECO:0000256" key="5">
    <source>
        <dbReference type="ARBA" id="ARBA00023163"/>
    </source>
</evidence>
<dbReference type="Pfam" id="PF17875">
    <property type="entry name" value="RPA43_OB"/>
    <property type="match status" value="1"/>
</dbReference>
<keyword evidence="6 7" id="KW-0539">Nucleus</keyword>
<evidence type="ECO:0000256" key="4">
    <source>
        <dbReference type="ARBA" id="ARBA00022553"/>
    </source>
</evidence>
<dbReference type="InterPro" id="IPR041178">
    <property type="entry name" value="RPA43_OB"/>
</dbReference>
<dbReference type="CDD" id="cd04328">
    <property type="entry name" value="RNAP_I_Rpa43_N"/>
    <property type="match status" value="1"/>
</dbReference>
<dbReference type="AlphaFoldDB" id="A0A370TTU5"/>
<keyword evidence="5 7" id="KW-0804">Transcription</keyword>
<comment type="caution">
    <text evidence="10">The sequence shown here is derived from an EMBL/GenBank/DDBJ whole genome shotgun (WGS) entry which is preliminary data.</text>
</comment>
<evidence type="ECO:0000256" key="8">
    <source>
        <dbReference type="SAM" id="MobiDB-lite"/>
    </source>
</evidence>
<dbReference type="InterPro" id="IPR045113">
    <property type="entry name" value="Rpb7-like"/>
</dbReference>
<dbReference type="Gene3D" id="2.40.50.1060">
    <property type="match status" value="1"/>
</dbReference>
<comment type="subcellular location">
    <subcellularLocation>
        <location evidence="1">Nucleus</location>
        <location evidence="1">Nucleolus</location>
    </subcellularLocation>
</comment>
<dbReference type="GO" id="GO:0005736">
    <property type="term" value="C:RNA polymerase I complex"/>
    <property type="evidence" value="ECO:0007669"/>
    <property type="project" value="TreeGrafter"/>
</dbReference>
<keyword evidence="11" id="KW-1185">Reference proteome</keyword>
<keyword evidence="3 7" id="KW-0240">DNA-directed RNA polymerase</keyword>
<dbReference type="FunFam" id="3.30.1490.120:FF:000004">
    <property type="entry name" value="RNA polymerase I subunit Rpa43"/>
    <property type="match status" value="1"/>
</dbReference>
<evidence type="ECO:0000256" key="3">
    <source>
        <dbReference type="ARBA" id="ARBA00022478"/>
    </source>
</evidence>
<dbReference type="RefSeq" id="XP_031871607.1">
    <property type="nucleotide sequence ID" value="XM_032011914.1"/>
</dbReference>
<evidence type="ECO:0000313" key="10">
    <source>
        <dbReference type="EMBL" id="RDL38951.1"/>
    </source>
</evidence>
<accession>A0A370TTU5</accession>
<dbReference type="PANTHER" id="PTHR12709">
    <property type="entry name" value="DNA-DIRECTED RNA POLYMERASE II, III"/>
    <property type="match status" value="1"/>
</dbReference>
<dbReference type="InterPro" id="IPR041901">
    <property type="entry name" value="RNAP_I_Rpa43_N"/>
</dbReference>
<reference evidence="10 11" key="1">
    <citation type="journal article" date="2018" name="IMA Fungus">
        <title>IMA Genome-F 9: Draft genome sequence of Annulohypoxylon stygium, Aspergillus mulundensis, Berkeleyomyces basicola (syn. Thielaviopsis basicola), Ceratocystis smalleyi, two Cercospora beticola strains, Coleophoma cylindrospora, Fusarium fracticaudum, Phialophora cf. hyalina, and Morchella septimelata.</title>
        <authorList>
            <person name="Wingfield B.D."/>
            <person name="Bills G.F."/>
            <person name="Dong Y."/>
            <person name="Huang W."/>
            <person name="Nel W.J."/>
            <person name="Swalarsk-Parry B.S."/>
            <person name="Vaghefi N."/>
            <person name="Wilken P.M."/>
            <person name="An Z."/>
            <person name="de Beer Z.W."/>
            <person name="De Vos L."/>
            <person name="Chen L."/>
            <person name="Duong T.A."/>
            <person name="Gao Y."/>
            <person name="Hammerbacher A."/>
            <person name="Kikkert J.R."/>
            <person name="Li Y."/>
            <person name="Li H."/>
            <person name="Li K."/>
            <person name="Li Q."/>
            <person name="Liu X."/>
            <person name="Ma X."/>
            <person name="Naidoo K."/>
            <person name="Pethybridge S.J."/>
            <person name="Sun J."/>
            <person name="Steenkamp E.T."/>
            <person name="van der Nest M.A."/>
            <person name="van Wyk S."/>
            <person name="Wingfield M.J."/>
            <person name="Xiong C."/>
            <person name="Yue Q."/>
            <person name="Zhang X."/>
        </authorList>
    </citation>
    <scope>NUCLEOTIDE SEQUENCE [LARGE SCALE GENOMIC DNA]</scope>
    <source>
        <strain evidence="10 11">BP 5553</strain>
    </source>
</reference>
<protein>
    <recommendedName>
        <fullName evidence="7">DNA-directed RNA polymerase subunit</fullName>
    </recommendedName>
</protein>
<evidence type="ECO:0000313" key="11">
    <source>
        <dbReference type="Proteomes" id="UP000254866"/>
    </source>
</evidence>
<comment type="similarity">
    <text evidence="2">Belongs to the eukaryotic RPA43 RNA polymerase subunit family.</text>
</comment>
<comment type="function">
    <text evidence="7">DNA-dependent RNA polymerase which catalyzes the transcription of DNA into RNA using the four ribonucleoside triphosphates as substrates.</text>
</comment>
<dbReference type="STRING" id="2656787.A0A370TTU5"/>
<feature type="compositionally biased region" description="Basic residues" evidence="8">
    <location>
        <begin position="51"/>
        <end position="60"/>
    </location>
</feature>
<evidence type="ECO:0000256" key="7">
    <source>
        <dbReference type="RuleBase" id="RU369086"/>
    </source>
</evidence>
<keyword evidence="4" id="KW-0597">Phosphoprotein</keyword>
<evidence type="ECO:0000256" key="1">
    <source>
        <dbReference type="ARBA" id="ARBA00004604"/>
    </source>
</evidence>